<feature type="domain" description="CdaR GGDEF-like" evidence="3">
    <location>
        <begin position="313"/>
        <end position="403"/>
    </location>
</feature>
<dbReference type="InterPro" id="IPR042070">
    <property type="entry name" value="PucR_C-HTH_sf"/>
</dbReference>
<comment type="similarity">
    <text evidence="1">Belongs to the CdaR family.</text>
</comment>
<keyword evidence="5" id="KW-1185">Reference proteome</keyword>
<reference evidence="4" key="1">
    <citation type="submission" date="2020-12" db="EMBL/GenBank/DDBJ databases">
        <title>Leucobacter sp. CAS2, isolated from Chromium sludge.</title>
        <authorList>
            <person name="Xu Z."/>
        </authorList>
    </citation>
    <scope>NUCLEOTIDE SEQUENCE</scope>
    <source>
        <strain evidence="4">CSA2</strain>
    </source>
</reference>
<dbReference type="InterPro" id="IPR051448">
    <property type="entry name" value="CdaR-like_regulators"/>
</dbReference>
<evidence type="ECO:0000313" key="4">
    <source>
        <dbReference type="EMBL" id="MBK0422777.1"/>
    </source>
</evidence>
<accession>A0A934UYS4</accession>
<gene>
    <name evidence="4" type="ORF">JD292_11910</name>
</gene>
<organism evidence="4 5">
    <name type="scientific">Leucobacter edaphi</name>
    <dbReference type="NCBI Taxonomy" id="2796472"/>
    <lineage>
        <taxon>Bacteria</taxon>
        <taxon>Bacillati</taxon>
        <taxon>Actinomycetota</taxon>
        <taxon>Actinomycetes</taxon>
        <taxon>Micrococcales</taxon>
        <taxon>Microbacteriaceae</taxon>
        <taxon>Leucobacter</taxon>
    </lineage>
</organism>
<evidence type="ECO:0000256" key="1">
    <source>
        <dbReference type="ARBA" id="ARBA00006754"/>
    </source>
</evidence>
<evidence type="ECO:0000313" key="5">
    <source>
        <dbReference type="Proteomes" id="UP000618733"/>
    </source>
</evidence>
<feature type="domain" description="PucR C-terminal helix-turn-helix" evidence="2">
    <location>
        <begin position="472"/>
        <end position="528"/>
    </location>
</feature>
<dbReference type="EMBL" id="JAEHOI010000011">
    <property type="protein sequence ID" value="MBK0422777.1"/>
    <property type="molecule type" value="Genomic_DNA"/>
</dbReference>
<dbReference type="PANTHER" id="PTHR33744:SF17">
    <property type="entry name" value="CONSERVED PROTEIN"/>
    <property type="match status" value="1"/>
</dbReference>
<comment type="caution">
    <text evidence="4">The sequence shown here is derived from an EMBL/GenBank/DDBJ whole genome shotgun (WGS) entry which is preliminary data.</text>
</comment>
<dbReference type="PANTHER" id="PTHR33744">
    <property type="entry name" value="CARBOHYDRATE DIACID REGULATOR"/>
    <property type="match status" value="1"/>
</dbReference>
<dbReference type="RefSeq" id="WP_200132963.1">
    <property type="nucleotide sequence ID" value="NZ_JAEHOI010000011.1"/>
</dbReference>
<sequence>MSLSDPQAPPPRLPSAALPLDLLVRQLGEGVVTVLHAPESPAAMSGVSYFDSEAEPQTLVGQLILVTAHGEFAQDRFAAICAQLADAGACGIVIRAAQGAADPALLAACDEYDLELLALAPEIGWREFDALASRLLGEHGAGLQLGTNSGDRLFALANSIAQVFGGSVAIEDHRRNILAYSAIAGQAIDSLRANGILTRRTPDGPLNEIRYRQVFSTDGVSRFPTEEPFSPRAAVPLRAGNITLGSIWAIDPEGHDTSIPLSPEKRDVLLDAAQIAAGYIVDAWRFDHGDERSKETALRRFLAGSPHENDTTVLGIRPEKHYLVVAIESSRAAGADISELRTAASRHLSVYFPGSSCTIIDGRVIALVPASSTEPVSRSLERLVPELTRLSGGSCHCGIGEPRRPGSSFAVDAERAIRIAECAAEQGFSLATSEKVQPQLVLRACADALQSDALQLPETLALLAAQEAETHTTLLAWLEERGNAPRVAERLRVHEQTVRYRIRKAESRLGIDLFDPDRTLVLWLQLRLATLRPG</sequence>
<dbReference type="AlphaFoldDB" id="A0A934UYS4"/>
<evidence type="ECO:0000259" key="2">
    <source>
        <dbReference type="Pfam" id="PF13556"/>
    </source>
</evidence>
<dbReference type="InterPro" id="IPR041522">
    <property type="entry name" value="CdaR_GGDEF"/>
</dbReference>
<dbReference type="InterPro" id="IPR025736">
    <property type="entry name" value="PucR_C-HTH_dom"/>
</dbReference>
<dbReference type="Gene3D" id="1.10.10.2840">
    <property type="entry name" value="PucR C-terminal helix-turn-helix domain"/>
    <property type="match status" value="1"/>
</dbReference>
<protein>
    <submittedName>
        <fullName evidence="4">Helix-turn-helix domain-containing protein</fullName>
    </submittedName>
</protein>
<dbReference type="Proteomes" id="UP000618733">
    <property type="component" value="Unassembled WGS sequence"/>
</dbReference>
<name>A0A934UYS4_9MICO</name>
<dbReference type="Pfam" id="PF13556">
    <property type="entry name" value="HTH_30"/>
    <property type="match status" value="1"/>
</dbReference>
<evidence type="ECO:0000259" key="3">
    <source>
        <dbReference type="Pfam" id="PF17853"/>
    </source>
</evidence>
<proteinExistence type="inferred from homology"/>
<dbReference type="Pfam" id="PF17853">
    <property type="entry name" value="GGDEF_2"/>
    <property type="match status" value="1"/>
</dbReference>